<dbReference type="PROSITE" id="PS51257">
    <property type="entry name" value="PROKAR_LIPOPROTEIN"/>
    <property type="match status" value="1"/>
</dbReference>
<gene>
    <name evidence="3" type="ORF">A3J59_01945</name>
</gene>
<evidence type="ECO:0000313" key="3">
    <source>
        <dbReference type="EMBL" id="OGY52493.1"/>
    </source>
</evidence>
<reference evidence="3 4" key="1">
    <citation type="journal article" date="2016" name="Nat. Commun.">
        <title>Thousands of microbial genomes shed light on interconnected biogeochemical processes in an aquifer system.</title>
        <authorList>
            <person name="Anantharaman K."/>
            <person name="Brown C.T."/>
            <person name="Hug L.A."/>
            <person name="Sharon I."/>
            <person name="Castelle C.J."/>
            <person name="Probst A.J."/>
            <person name="Thomas B.C."/>
            <person name="Singh A."/>
            <person name="Wilkins M.J."/>
            <person name="Karaoz U."/>
            <person name="Brodie E.L."/>
            <person name="Williams K.H."/>
            <person name="Hubbard S.S."/>
            <person name="Banfield J.F."/>
        </authorList>
    </citation>
    <scope>NUCLEOTIDE SEQUENCE [LARGE SCALE GENOMIC DNA]</scope>
</reference>
<sequence>MTKVAGLSIMLLGFILVGCSLLPPATNQPSDPANQNVTKPTEGSNVNTNQGQSICVDQCGDGTCQEIVCLATGCPCAETAERCPADCS</sequence>
<feature type="chain" id="PRO_5009581574" description="4Fe-4S ferredoxin-type domain-containing protein" evidence="2">
    <location>
        <begin position="26"/>
        <end position="88"/>
    </location>
</feature>
<feature type="region of interest" description="Disordered" evidence="1">
    <location>
        <begin position="27"/>
        <end position="47"/>
    </location>
</feature>
<evidence type="ECO:0008006" key="5">
    <source>
        <dbReference type="Google" id="ProtNLM"/>
    </source>
</evidence>
<evidence type="ECO:0000313" key="4">
    <source>
        <dbReference type="Proteomes" id="UP000177310"/>
    </source>
</evidence>
<feature type="signal peptide" evidence="2">
    <location>
        <begin position="1"/>
        <end position="25"/>
    </location>
</feature>
<accession>A0A1G1YJI4</accession>
<organism evidence="3 4">
    <name type="scientific">Candidatus Buchananbacteria bacterium RIFCSPHIGHO2_02_FULL_56_16</name>
    <dbReference type="NCBI Taxonomy" id="1797542"/>
    <lineage>
        <taxon>Bacteria</taxon>
        <taxon>Candidatus Buchananiibacteriota</taxon>
    </lineage>
</organism>
<dbReference type="Proteomes" id="UP000177310">
    <property type="component" value="Unassembled WGS sequence"/>
</dbReference>
<keyword evidence="2" id="KW-0732">Signal</keyword>
<dbReference type="STRING" id="1797542.A3J59_01945"/>
<dbReference type="AlphaFoldDB" id="A0A1G1YJI4"/>
<evidence type="ECO:0000256" key="1">
    <source>
        <dbReference type="SAM" id="MobiDB-lite"/>
    </source>
</evidence>
<evidence type="ECO:0000256" key="2">
    <source>
        <dbReference type="SAM" id="SignalP"/>
    </source>
</evidence>
<name>A0A1G1YJI4_9BACT</name>
<protein>
    <recommendedName>
        <fullName evidence="5">4Fe-4S ferredoxin-type domain-containing protein</fullName>
    </recommendedName>
</protein>
<dbReference type="EMBL" id="MHIL01000002">
    <property type="protein sequence ID" value="OGY52493.1"/>
    <property type="molecule type" value="Genomic_DNA"/>
</dbReference>
<proteinExistence type="predicted"/>
<comment type="caution">
    <text evidence="3">The sequence shown here is derived from an EMBL/GenBank/DDBJ whole genome shotgun (WGS) entry which is preliminary data.</text>
</comment>